<evidence type="ECO:0000313" key="5">
    <source>
        <dbReference type="Proteomes" id="UP000694542"/>
    </source>
</evidence>
<proteinExistence type="predicted"/>
<reference evidence="3" key="4">
    <citation type="submission" date="2025-05" db="UniProtKB">
        <authorList>
            <consortium name="Ensembl"/>
        </authorList>
    </citation>
    <scope>IDENTIFICATION</scope>
</reference>
<reference evidence="2" key="3">
    <citation type="submission" date="2019-03" db="EMBL/GenBank/DDBJ databases">
        <authorList>
            <person name="Warren W.C."/>
            <person name="Johnson G.S."/>
        </authorList>
    </citation>
    <scope>NUCLEOTIDE SEQUENCE [LARGE SCALE GENOMIC DNA]</scope>
    <source>
        <strain evidence="2">Basenji</strain>
    </source>
</reference>
<reference evidence="3" key="2">
    <citation type="submission" date="2018-10" db="EMBL/GenBank/DDBJ databases">
        <title>De novo assembly of a Great Dane genome.</title>
        <authorList>
            <person name="Kidd J.M."/>
            <person name="Pendleton A.L."/>
            <person name="Shen F."/>
            <person name="Emery S."/>
        </authorList>
    </citation>
    <scope>NUCLEOTIDE SEQUENCE [LARGE SCALE GENOMIC DNA]</scope>
    <source>
        <strain evidence="3">Great Dane</strain>
    </source>
</reference>
<dbReference type="Proteomes" id="UP000002254">
    <property type="component" value="Chromosome 31"/>
</dbReference>
<organism evidence="3 5">
    <name type="scientific">Canis lupus familiaris</name>
    <name type="common">Dog</name>
    <name type="synonym">Canis familiaris</name>
    <dbReference type="NCBI Taxonomy" id="9615"/>
    <lineage>
        <taxon>Eukaryota</taxon>
        <taxon>Metazoa</taxon>
        <taxon>Chordata</taxon>
        <taxon>Craniata</taxon>
        <taxon>Vertebrata</taxon>
        <taxon>Euteleostomi</taxon>
        <taxon>Mammalia</taxon>
        <taxon>Eutheria</taxon>
        <taxon>Laurasiatheria</taxon>
        <taxon>Carnivora</taxon>
        <taxon>Caniformia</taxon>
        <taxon>Canidae</taxon>
        <taxon>Canis</taxon>
    </lineage>
</organism>
<evidence type="ECO:0000313" key="4">
    <source>
        <dbReference type="Proteomes" id="UP000002254"/>
    </source>
</evidence>
<dbReference type="Proteomes" id="UP000694542">
    <property type="component" value="Chromosome 31"/>
</dbReference>
<dbReference type="Ensembl" id="ENSCAFT00000078845.2">
    <property type="protein sequence ID" value="ENSCAFP00000065459.2"/>
    <property type="gene ID" value="ENSCAFG00000045688.2"/>
</dbReference>
<dbReference type="AlphaFoldDB" id="A0A8C0TH57"/>
<evidence type="ECO:0000313" key="3">
    <source>
        <dbReference type="Ensembl" id="ENSCAFP00040036000.1"/>
    </source>
</evidence>
<accession>A0A8P0TGW5</accession>
<dbReference type="Ensembl" id="ENSCAFT00040041281.1">
    <property type="protein sequence ID" value="ENSCAFP00040036000.1"/>
    <property type="gene ID" value="ENSCAFG00040022236.1"/>
</dbReference>
<evidence type="ECO:0000313" key="1">
    <source>
        <dbReference type="Ensembl" id="ENSCAFP00000065459.2"/>
    </source>
</evidence>
<protein>
    <submittedName>
        <fullName evidence="3">Uncharacterized protein</fullName>
    </submittedName>
</protein>
<dbReference type="Proteomes" id="UP000694429">
    <property type="component" value="Chromosome 31"/>
</dbReference>
<evidence type="ECO:0000313" key="2">
    <source>
        <dbReference type="Ensembl" id="ENSCAFP00030020535.1"/>
    </source>
</evidence>
<reference evidence="1 4" key="1">
    <citation type="journal article" date="2005" name="Nature">
        <title>Genome sequence, comparative analysis and haplotype structure of the domestic dog.</title>
        <authorList>
            <consortium name="Broad Sequencing Platform"/>
            <person name="Lindblad-Toh K."/>
            <person name="Wade C.M."/>
            <person name="Mikkelsen T.S."/>
            <person name="Karlsson E.K."/>
            <person name="Jaffe D.B."/>
            <person name="Kamal M."/>
            <person name="Clamp M."/>
            <person name="Chang J.L."/>
            <person name="Kulbokas E.J. III"/>
            <person name="Zody M.C."/>
            <person name="Mauceli E."/>
            <person name="Xie X."/>
            <person name="Breen M."/>
            <person name="Wayne R.K."/>
            <person name="Ostrander E.A."/>
            <person name="Ponting C.P."/>
            <person name="Galibert F."/>
            <person name="Smith D.R."/>
            <person name="DeJong P.J."/>
            <person name="Kirkness E."/>
            <person name="Alvarez P."/>
            <person name="Biagi T."/>
            <person name="Brockman W."/>
            <person name="Butler J."/>
            <person name="Chin C.W."/>
            <person name="Cook A."/>
            <person name="Cuff J."/>
            <person name="Daly M.J."/>
            <person name="DeCaprio D."/>
            <person name="Gnerre S."/>
            <person name="Grabherr M."/>
            <person name="Kellis M."/>
            <person name="Kleber M."/>
            <person name="Bardeleben C."/>
            <person name="Goodstadt L."/>
            <person name="Heger A."/>
            <person name="Hitte C."/>
            <person name="Kim L."/>
            <person name="Koepfli K.P."/>
            <person name="Parker H.G."/>
            <person name="Pollinger J.P."/>
            <person name="Searle S.M."/>
            <person name="Sutter N.B."/>
            <person name="Thomas R."/>
            <person name="Webber C."/>
            <person name="Baldwin J."/>
            <person name="Abebe A."/>
            <person name="Abouelleil A."/>
            <person name="Aftuck L."/>
            <person name="Ait-Zahra M."/>
            <person name="Aldredge T."/>
            <person name="Allen N."/>
            <person name="An P."/>
            <person name="Anderson S."/>
            <person name="Antoine C."/>
            <person name="Arachchi H."/>
            <person name="Aslam A."/>
            <person name="Ayotte L."/>
            <person name="Bachantsang P."/>
            <person name="Barry A."/>
            <person name="Bayul T."/>
            <person name="Benamara M."/>
            <person name="Berlin A."/>
            <person name="Bessette D."/>
            <person name="Blitshteyn B."/>
            <person name="Bloom T."/>
            <person name="Blye J."/>
            <person name="Boguslavskiy L."/>
            <person name="Bonnet C."/>
            <person name="Boukhgalter B."/>
            <person name="Brown A."/>
            <person name="Cahill P."/>
            <person name="Calixte N."/>
            <person name="Camarata J."/>
            <person name="Cheshatsang Y."/>
            <person name="Chu J."/>
            <person name="Citroen M."/>
            <person name="Collymore A."/>
            <person name="Cooke P."/>
            <person name="Dawoe T."/>
            <person name="Daza R."/>
            <person name="Decktor K."/>
            <person name="DeGray S."/>
            <person name="Dhargay N."/>
            <person name="Dooley K."/>
            <person name="Dooley K."/>
            <person name="Dorje P."/>
            <person name="Dorjee K."/>
            <person name="Dorris L."/>
            <person name="Duffey N."/>
            <person name="Dupes A."/>
            <person name="Egbiremolen O."/>
            <person name="Elong R."/>
            <person name="Falk J."/>
            <person name="Farina A."/>
            <person name="Faro S."/>
            <person name="Ferguson D."/>
            <person name="Ferreira P."/>
            <person name="Fisher S."/>
            <person name="FitzGerald M."/>
            <person name="Foley K."/>
            <person name="Foley C."/>
            <person name="Franke A."/>
            <person name="Friedrich D."/>
            <person name="Gage D."/>
            <person name="Garber M."/>
            <person name="Gearin G."/>
            <person name="Giannoukos G."/>
            <person name="Goode T."/>
            <person name="Goyette A."/>
            <person name="Graham J."/>
            <person name="Grandbois E."/>
            <person name="Gyaltsen K."/>
            <person name="Hafez N."/>
            <person name="Hagopian D."/>
            <person name="Hagos B."/>
            <person name="Hall J."/>
            <person name="Healy C."/>
            <person name="Hegarty R."/>
            <person name="Honan T."/>
            <person name="Horn A."/>
            <person name="Houde N."/>
            <person name="Hughes L."/>
            <person name="Hunnicutt L."/>
            <person name="Husby M."/>
            <person name="Jester B."/>
            <person name="Jones C."/>
            <person name="Kamat A."/>
            <person name="Kanga B."/>
            <person name="Kells C."/>
            <person name="Khazanovich D."/>
            <person name="Kieu A.C."/>
            <person name="Kisner P."/>
            <person name="Kumar M."/>
            <person name="Lance K."/>
            <person name="Landers T."/>
            <person name="Lara M."/>
            <person name="Lee W."/>
            <person name="Leger J.P."/>
            <person name="Lennon N."/>
            <person name="Leuper L."/>
            <person name="LeVine S."/>
            <person name="Liu J."/>
            <person name="Liu X."/>
            <person name="Lokyitsang Y."/>
            <person name="Lokyitsang T."/>
            <person name="Lui A."/>
            <person name="Macdonald J."/>
            <person name="Major J."/>
            <person name="Marabella R."/>
            <person name="Maru K."/>
            <person name="Matthews C."/>
            <person name="McDonough S."/>
            <person name="Mehta T."/>
            <person name="Meldrim J."/>
            <person name="Melnikov A."/>
            <person name="Meneus L."/>
            <person name="Mihalev A."/>
            <person name="Mihova T."/>
            <person name="Miller K."/>
            <person name="Mittelman R."/>
            <person name="Mlenga V."/>
            <person name="Mulrain L."/>
            <person name="Munson G."/>
            <person name="Navidi A."/>
            <person name="Naylor J."/>
            <person name="Nguyen T."/>
            <person name="Nguyen N."/>
            <person name="Nguyen C."/>
            <person name="Nguyen T."/>
            <person name="Nicol R."/>
            <person name="Norbu N."/>
            <person name="Norbu C."/>
            <person name="Novod N."/>
            <person name="Nyima T."/>
            <person name="Olandt P."/>
            <person name="O'Neill B."/>
            <person name="O'Neill K."/>
            <person name="Osman S."/>
            <person name="Oyono L."/>
            <person name="Patti C."/>
            <person name="Perrin D."/>
            <person name="Phunkhang P."/>
            <person name="Pierre F."/>
            <person name="Priest M."/>
            <person name="Rachupka A."/>
            <person name="Raghuraman S."/>
            <person name="Rameau R."/>
            <person name="Ray V."/>
            <person name="Raymond C."/>
            <person name="Rege F."/>
            <person name="Rise C."/>
            <person name="Rogers J."/>
            <person name="Rogov P."/>
            <person name="Sahalie J."/>
            <person name="Settipalli S."/>
            <person name="Sharpe T."/>
            <person name="Shea T."/>
            <person name="Sheehan M."/>
            <person name="Sherpa N."/>
            <person name="Shi J."/>
            <person name="Shih D."/>
            <person name="Sloan J."/>
            <person name="Smith C."/>
            <person name="Sparrow T."/>
            <person name="Stalker J."/>
            <person name="Stange-Thomann N."/>
            <person name="Stavropoulos S."/>
            <person name="Stone C."/>
            <person name="Stone S."/>
            <person name="Sykes S."/>
            <person name="Tchuinga P."/>
            <person name="Tenzing P."/>
            <person name="Tesfaye S."/>
            <person name="Thoulutsang D."/>
            <person name="Thoulutsang Y."/>
            <person name="Topham K."/>
            <person name="Topping I."/>
            <person name="Tsamla T."/>
            <person name="Vassiliev H."/>
            <person name="Venkataraman V."/>
            <person name="Vo A."/>
            <person name="Wangchuk T."/>
            <person name="Wangdi T."/>
            <person name="Weiand M."/>
            <person name="Wilkinson J."/>
            <person name="Wilson A."/>
            <person name="Yadav S."/>
            <person name="Yang S."/>
            <person name="Yang X."/>
            <person name="Young G."/>
            <person name="Yu Q."/>
            <person name="Zainoun J."/>
            <person name="Zembek L."/>
            <person name="Zimmer A."/>
            <person name="Lander E.S."/>
        </authorList>
    </citation>
    <scope>NUCLEOTIDE SEQUENCE [LARGE SCALE GENOMIC DNA]</scope>
    <source>
        <strain evidence="1">Boxer</strain>
    </source>
</reference>
<dbReference type="Ensembl" id="ENSCAFT00030023561.1">
    <property type="protein sequence ID" value="ENSCAFP00030020535.1"/>
    <property type="gene ID" value="ENSCAFG00030012730.1"/>
</dbReference>
<accession>A0A8C0TH57</accession>
<sequence length="47" mass="4894">MASGCKIGLSILNSDLDNLGAECLRILDSGAGKTNGCSRSQWIHLSS</sequence>
<name>A0A8C0TH57_CANLF</name>